<dbReference type="AlphaFoldDB" id="Q0S8W3"/>
<dbReference type="EMBL" id="CP000431">
    <property type="protein sequence ID" value="ABG96023.1"/>
    <property type="molecule type" value="Genomic_DNA"/>
</dbReference>
<gene>
    <name evidence="1" type="ordered locus">RHA1_ro04232</name>
</gene>
<proteinExistence type="predicted"/>
<sequence>MRGDLDCIRHHHAEAAVRASPSIDLPGQFGQVTWDTRRCSGPHHFRLFGCPATADGGNVATPSRIRIEEVRPVSVRSVRMLSLRDRAVVPT</sequence>
<dbReference type="KEGG" id="rha:RHA1_ro04232"/>
<evidence type="ECO:0000313" key="1">
    <source>
        <dbReference type="EMBL" id="ABG96023.1"/>
    </source>
</evidence>
<evidence type="ECO:0000313" key="2">
    <source>
        <dbReference type="Proteomes" id="UP000008710"/>
    </source>
</evidence>
<name>Q0S8W3_RHOJR</name>
<organism evidence="1 2">
    <name type="scientific">Rhodococcus jostii (strain RHA1)</name>
    <dbReference type="NCBI Taxonomy" id="101510"/>
    <lineage>
        <taxon>Bacteria</taxon>
        <taxon>Bacillati</taxon>
        <taxon>Actinomycetota</taxon>
        <taxon>Actinomycetes</taxon>
        <taxon>Mycobacteriales</taxon>
        <taxon>Nocardiaceae</taxon>
        <taxon>Rhodococcus</taxon>
    </lineage>
</organism>
<dbReference type="HOGENOM" id="CLU_2424933_0_0_11"/>
<reference evidence="2" key="1">
    <citation type="journal article" date="2006" name="Proc. Natl. Acad. Sci. U.S.A.">
        <title>The complete genome of Rhodococcus sp. RHA1 provides insights into a catabolic powerhouse.</title>
        <authorList>
            <person name="McLeod M.P."/>
            <person name="Warren R.L."/>
            <person name="Hsiao W.W.L."/>
            <person name="Araki N."/>
            <person name="Myhre M."/>
            <person name="Fernandes C."/>
            <person name="Miyazawa D."/>
            <person name="Wong W."/>
            <person name="Lillquist A.L."/>
            <person name="Wang D."/>
            <person name="Dosanjh M."/>
            <person name="Hara H."/>
            <person name="Petrescu A."/>
            <person name="Morin R.D."/>
            <person name="Yang G."/>
            <person name="Stott J.M."/>
            <person name="Schein J.E."/>
            <person name="Shin H."/>
            <person name="Smailus D."/>
            <person name="Siddiqui A.S."/>
            <person name="Marra M.A."/>
            <person name="Jones S.J.M."/>
            <person name="Holt R."/>
            <person name="Brinkman F.S.L."/>
            <person name="Miyauchi K."/>
            <person name="Fukuda M."/>
            <person name="Davies J.E."/>
            <person name="Mohn W.W."/>
            <person name="Eltis L.D."/>
        </authorList>
    </citation>
    <scope>NUCLEOTIDE SEQUENCE [LARGE SCALE GENOMIC DNA]</scope>
    <source>
        <strain evidence="2">RHA1</strain>
    </source>
</reference>
<accession>Q0S8W3</accession>
<protein>
    <submittedName>
        <fullName evidence="1">Uncharacterized protein</fullName>
    </submittedName>
</protein>
<dbReference type="Proteomes" id="UP000008710">
    <property type="component" value="Chromosome"/>
</dbReference>